<dbReference type="EMBL" id="JACHIV010000001">
    <property type="protein sequence ID" value="MBB5071140.1"/>
    <property type="molecule type" value="Genomic_DNA"/>
</dbReference>
<dbReference type="RefSeq" id="WP_184481252.1">
    <property type="nucleotide sequence ID" value="NZ_JACHIV010000001.1"/>
</dbReference>
<evidence type="ECO:0000256" key="1">
    <source>
        <dbReference type="SAM" id="Phobius"/>
    </source>
</evidence>
<proteinExistence type="predicted"/>
<keyword evidence="1" id="KW-0472">Membrane</keyword>
<evidence type="ECO:0000313" key="2">
    <source>
        <dbReference type="EMBL" id="MBB5071140.1"/>
    </source>
</evidence>
<name>A0A840NGW5_9PSEU</name>
<organism evidence="2 3">
    <name type="scientific">Saccharopolyspora gloriosae</name>
    <dbReference type="NCBI Taxonomy" id="455344"/>
    <lineage>
        <taxon>Bacteria</taxon>
        <taxon>Bacillati</taxon>
        <taxon>Actinomycetota</taxon>
        <taxon>Actinomycetes</taxon>
        <taxon>Pseudonocardiales</taxon>
        <taxon>Pseudonocardiaceae</taxon>
        <taxon>Saccharopolyspora</taxon>
    </lineage>
</organism>
<gene>
    <name evidence="2" type="ORF">BJ969_004228</name>
</gene>
<keyword evidence="1" id="KW-0812">Transmembrane</keyword>
<feature type="transmembrane region" description="Helical" evidence="1">
    <location>
        <begin position="40"/>
        <end position="59"/>
    </location>
</feature>
<feature type="transmembrane region" description="Helical" evidence="1">
    <location>
        <begin position="12"/>
        <end position="34"/>
    </location>
</feature>
<protein>
    <submittedName>
        <fullName evidence="2">Uncharacterized protein</fullName>
    </submittedName>
</protein>
<dbReference type="AlphaFoldDB" id="A0A840NGW5"/>
<sequence>MRRHGLMHPKGAARVVALILAIGVIAGFSSTYLVQAGMPGWLILLLTVLALLIPIIAATKSSKKGD</sequence>
<keyword evidence="1" id="KW-1133">Transmembrane helix</keyword>
<accession>A0A840NGW5</accession>
<dbReference type="Proteomes" id="UP000580474">
    <property type="component" value="Unassembled WGS sequence"/>
</dbReference>
<evidence type="ECO:0000313" key="3">
    <source>
        <dbReference type="Proteomes" id="UP000580474"/>
    </source>
</evidence>
<reference evidence="2 3" key="1">
    <citation type="submission" date="2020-08" db="EMBL/GenBank/DDBJ databases">
        <title>Sequencing the genomes of 1000 actinobacteria strains.</title>
        <authorList>
            <person name="Klenk H.-P."/>
        </authorList>
    </citation>
    <scope>NUCLEOTIDE SEQUENCE [LARGE SCALE GENOMIC DNA]</scope>
    <source>
        <strain evidence="2 3">DSM 45582</strain>
    </source>
</reference>
<keyword evidence="3" id="KW-1185">Reference proteome</keyword>
<comment type="caution">
    <text evidence="2">The sequence shown here is derived from an EMBL/GenBank/DDBJ whole genome shotgun (WGS) entry which is preliminary data.</text>
</comment>